<evidence type="ECO:0000256" key="1">
    <source>
        <dbReference type="SAM" id="Phobius"/>
    </source>
</evidence>
<keyword evidence="3" id="KW-1185">Reference proteome</keyword>
<comment type="caution">
    <text evidence="2">The sequence shown here is derived from an EMBL/GenBank/DDBJ whole genome shotgun (WGS) entry which is preliminary data.</text>
</comment>
<dbReference type="AlphaFoldDB" id="A0A917B361"/>
<feature type="transmembrane region" description="Helical" evidence="1">
    <location>
        <begin position="7"/>
        <end position="28"/>
    </location>
</feature>
<accession>A0A917B361</accession>
<keyword evidence="1" id="KW-0812">Transmembrane</keyword>
<evidence type="ECO:0000313" key="2">
    <source>
        <dbReference type="EMBL" id="GGF20130.1"/>
    </source>
</evidence>
<gene>
    <name evidence="2" type="ORF">GCM10010954_18610</name>
</gene>
<feature type="transmembrane region" description="Helical" evidence="1">
    <location>
        <begin position="34"/>
        <end position="51"/>
    </location>
</feature>
<dbReference type="Proteomes" id="UP000660110">
    <property type="component" value="Unassembled WGS sequence"/>
</dbReference>
<protein>
    <submittedName>
        <fullName evidence="2">Uncharacterized protein</fullName>
    </submittedName>
</protein>
<dbReference type="RefSeq" id="WP_188377211.1">
    <property type="nucleotide sequence ID" value="NZ_BMEL01000002.1"/>
</dbReference>
<dbReference type="EMBL" id="BMEL01000002">
    <property type="protein sequence ID" value="GGF20130.1"/>
    <property type="molecule type" value="Genomic_DNA"/>
</dbReference>
<evidence type="ECO:0000313" key="3">
    <source>
        <dbReference type="Proteomes" id="UP000660110"/>
    </source>
</evidence>
<reference evidence="2" key="1">
    <citation type="journal article" date="2014" name="Int. J. Syst. Evol. Microbiol.">
        <title>Complete genome sequence of Corynebacterium casei LMG S-19264T (=DSM 44701T), isolated from a smear-ripened cheese.</title>
        <authorList>
            <consortium name="US DOE Joint Genome Institute (JGI-PGF)"/>
            <person name="Walter F."/>
            <person name="Albersmeier A."/>
            <person name="Kalinowski J."/>
            <person name="Ruckert C."/>
        </authorList>
    </citation>
    <scope>NUCLEOTIDE SEQUENCE</scope>
    <source>
        <strain evidence="2">CGMCC 1.12153</strain>
    </source>
</reference>
<reference evidence="2" key="2">
    <citation type="submission" date="2020-09" db="EMBL/GenBank/DDBJ databases">
        <authorList>
            <person name="Sun Q."/>
            <person name="Zhou Y."/>
        </authorList>
    </citation>
    <scope>NUCLEOTIDE SEQUENCE</scope>
    <source>
        <strain evidence="2">CGMCC 1.12153</strain>
    </source>
</reference>
<name>A0A917B361_HALAA</name>
<keyword evidence="1" id="KW-0472">Membrane</keyword>
<sequence>MQRKLSIAGWILFLIGVGLWLLNIEVAFEEADSVLIGLGAILLLFSGIMKFKDQQS</sequence>
<proteinExistence type="predicted"/>
<keyword evidence="1" id="KW-1133">Transmembrane helix</keyword>
<organism evidence="2 3">
    <name type="scientific">Halobacillus andaensis</name>
    <dbReference type="NCBI Taxonomy" id="1176239"/>
    <lineage>
        <taxon>Bacteria</taxon>
        <taxon>Bacillati</taxon>
        <taxon>Bacillota</taxon>
        <taxon>Bacilli</taxon>
        <taxon>Bacillales</taxon>
        <taxon>Bacillaceae</taxon>
        <taxon>Halobacillus</taxon>
    </lineage>
</organism>